<dbReference type="InterPro" id="IPR050109">
    <property type="entry name" value="HTH-type_TetR-like_transc_reg"/>
</dbReference>
<dbReference type="PROSITE" id="PS50977">
    <property type="entry name" value="HTH_TETR_2"/>
    <property type="match status" value="1"/>
</dbReference>
<evidence type="ECO:0000259" key="6">
    <source>
        <dbReference type="PROSITE" id="PS50977"/>
    </source>
</evidence>
<evidence type="ECO:0000256" key="1">
    <source>
        <dbReference type="ARBA" id="ARBA00023015"/>
    </source>
</evidence>
<proteinExistence type="predicted"/>
<accession>A0A317DXD5</accession>
<dbReference type="PANTHER" id="PTHR30055">
    <property type="entry name" value="HTH-TYPE TRANSCRIPTIONAL REGULATOR RUTR"/>
    <property type="match status" value="1"/>
</dbReference>
<keyword evidence="3" id="KW-0804">Transcription</keyword>
<dbReference type="Gene3D" id="1.10.357.10">
    <property type="entry name" value="Tetracycline Repressor, domain 2"/>
    <property type="match status" value="1"/>
</dbReference>
<dbReference type="FunFam" id="1.10.10.60:FF:000141">
    <property type="entry name" value="TetR family transcriptional regulator"/>
    <property type="match status" value="1"/>
</dbReference>
<evidence type="ECO:0000256" key="3">
    <source>
        <dbReference type="ARBA" id="ARBA00023163"/>
    </source>
</evidence>
<organism evidence="7 8">
    <name type="scientific">Zavarzinia aquatilis</name>
    <dbReference type="NCBI Taxonomy" id="2211142"/>
    <lineage>
        <taxon>Bacteria</taxon>
        <taxon>Pseudomonadati</taxon>
        <taxon>Pseudomonadota</taxon>
        <taxon>Alphaproteobacteria</taxon>
        <taxon>Rhodospirillales</taxon>
        <taxon>Zavarziniaceae</taxon>
        <taxon>Zavarzinia</taxon>
    </lineage>
</organism>
<dbReference type="PRINTS" id="PR00455">
    <property type="entry name" value="HTHTETR"/>
</dbReference>
<dbReference type="InterPro" id="IPR009057">
    <property type="entry name" value="Homeodomain-like_sf"/>
</dbReference>
<evidence type="ECO:0000256" key="2">
    <source>
        <dbReference type="ARBA" id="ARBA00023125"/>
    </source>
</evidence>
<dbReference type="SUPFAM" id="SSF48498">
    <property type="entry name" value="Tetracyclin repressor-like, C-terminal domain"/>
    <property type="match status" value="1"/>
</dbReference>
<dbReference type="Proteomes" id="UP000245461">
    <property type="component" value="Unassembled WGS sequence"/>
</dbReference>
<evidence type="ECO:0000313" key="8">
    <source>
        <dbReference type="Proteomes" id="UP000245461"/>
    </source>
</evidence>
<evidence type="ECO:0000313" key="7">
    <source>
        <dbReference type="EMBL" id="PWR19398.1"/>
    </source>
</evidence>
<feature type="compositionally biased region" description="Polar residues" evidence="5">
    <location>
        <begin position="1"/>
        <end position="14"/>
    </location>
</feature>
<feature type="DNA-binding region" description="H-T-H motif" evidence="4">
    <location>
        <begin position="52"/>
        <end position="71"/>
    </location>
</feature>
<name>A0A317DXD5_9PROT</name>
<dbReference type="GO" id="GO:0003700">
    <property type="term" value="F:DNA-binding transcription factor activity"/>
    <property type="evidence" value="ECO:0007669"/>
    <property type="project" value="TreeGrafter"/>
</dbReference>
<dbReference type="OrthoDB" id="9803547at2"/>
<evidence type="ECO:0000256" key="4">
    <source>
        <dbReference type="PROSITE-ProRule" id="PRU00335"/>
    </source>
</evidence>
<feature type="region of interest" description="Disordered" evidence="5">
    <location>
        <begin position="1"/>
        <end position="23"/>
    </location>
</feature>
<dbReference type="InterPro" id="IPR001647">
    <property type="entry name" value="HTH_TetR"/>
</dbReference>
<sequence>MTDQLVSNGATVSDTPPFEDTPRWRRRKDARPAEVLSAALGVFIAKGFAGARMEDIARAAGVTKGTVYLYFPSKQAVFEALVRETVMPRLDLAEALIGGHEGPVAPLLRKIIETLGVQVATTDLALVAKLVIGEAGNFPEIARFYRSEVIARGEALFGRIYRLGVLGGEFPDLPVEVATKLAIGPVLITALWRTTFAPIDDRPFDAVAVIRAHAAVLTAGLGALAGKDLP</sequence>
<reference evidence="7 8" key="1">
    <citation type="submission" date="2018-05" db="EMBL/GenBank/DDBJ databases">
        <title>Zavarzinia sp. HR-AS.</title>
        <authorList>
            <person name="Lee Y."/>
            <person name="Jeon C.O."/>
        </authorList>
    </citation>
    <scope>NUCLEOTIDE SEQUENCE [LARGE SCALE GENOMIC DNA]</scope>
    <source>
        <strain evidence="7 8">HR-AS</strain>
    </source>
</reference>
<dbReference type="GO" id="GO:0000976">
    <property type="term" value="F:transcription cis-regulatory region binding"/>
    <property type="evidence" value="ECO:0007669"/>
    <property type="project" value="TreeGrafter"/>
</dbReference>
<dbReference type="Pfam" id="PF00440">
    <property type="entry name" value="TetR_N"/>
    <property type="match status" value="1"/>
</dbReference>
<dbReference type="PANTHER" id="PTHR30055:SF223">
    <property type="entry name" value="HTH-TYPE TRANSCRIPTIONAL REGULATOR UIDR"/>
    <property type="match status" value="1"/>
</dbReference>
<dbReference type="AlphaFoldDB" id="A0A317DXD5"/>
<dbReference type="SUPFAM" id="SSF46689">
    <property type="entry name" value="Homeodomain-like"/>
    <property type="match status" value="1"/>
</dbReference>
<dbReference type="InterPro" id="IPR036271">
    <property type="entry name" value="Tet_transcr_reg_TetR-rel_C_sf"/>
</dbReference>
<gene>
    <name evidence="7" type="ORF">DKG74_16490</name>
</gene>
<feature type="domain" description="HTH tetR-type" evidence="6">
    <location>
        <begin position="29"/>
        <end position="89"/>
    </location>
</feature>
<keyword evidence="8" id="KW-1185">Reference proteome</keyword>
<keyword evidence="1" id="KW-0805">Transcription regulation</keyword>
<keyword evidence="2 4" id="KW-0238">DNA-binding</keyword>
<evidence type="ECO:0000256" key="5">
    <source>
        <dbReference type="SAM" id="MobiDB-lite"/>
    </source>
</evidence>
<protein>
    <submittedName>
        <fullName evidence="7">TetR family transcriptional regulator</fullName>
    </submittedName>
</protein>
<dbReference type="EMBL" id="QGLE01000011">
    <property type="protein sequence ID" value="PWR19398.1"/>
    <property type="molecule type" value="Genomic_DNA"/>
</dbReference>
<comment type="caution">
    <text evidence="7">The sequence shown here is derived from an EMBL/GenBank/DDBJ whole genome shotgun (WGS) entry which is preliminary data.</text>
</comment>